<sequence length="57" mass="6499">MLWVRRKSFDESNLQKFPILAPNSRDFPIGPNESTAVVPHGKLVIRELMPEQHLDSG</sequence>
<dbReference type="EMBL" id="CP001016">
    <property type="protein sequence ID" value="ACB95754.1"/>
    <property type="molecule type" value="Genomic_DNA"/>
</dbReference>
<gene>
    <name evidence="1" type="ordered locus">Bind_2134</name>
</gene>
<protein>
    <submittedName>
        <fullName evidence="1">Uncharacterized protein</fullName>
    </submittedName>
</protein>
<reference evidence="1 2" key="2">
    <citation type="journal article" date="2010" name="J. Bacteriol.">
        <title>Complete genome sequence of Beijerinckia indica subsp. indica.</title>
        <authorList>
            <person name="Tamas I."/>
            <person name="Dedysh S.N."/>
            <person name="Liesack W."/>
            <person name="Stott M.B."/>
            <person name="Alam M."/>
            <person name="Murrell J.C."/>
            <person name="Dunfield P.F."/>
        </authorList>
    </citation>
    <scope>NUCLEOTIDE SEQUENCE [LARGE SCALE GENOMIC DNA]</scope>
    <source>
        <strain evidence="2">ATCC 9039 / DSM 1715 / NCIMB 8712</strain>
    </source>
</reference>
<dbReference type="AlphaFoldDB" id="B2IG17"/>
<proteinExistence type="predicted"/>
<accession>B2IG17</accession>
<organism evidence="1 2">
    <name type="scientific">Beijerinckia indica subsp. indica (strain ATCC 9039 / DSM 1715 / NCIMB 8712)</name>
    <dbReference type="NCBI Taxonomy" id="395963"/>
    <lineage>
        <taxon>Bacteria</taxon>
        <taxon>Pseudomonadati</taxon>
        <taxon>Pseudomonadota</taxon>
        <taxon>Alphaproteobacteria</taxon>
        <taxon>Hyphomicrobiales</taxon>
        <taxon>Beijerinckiaceae</taxon>
        <taxon>Beijerinckia</taxon>
    </lineage>
</organism>
<dbReference type="Proteomes" id="UP000001695">
    <property type="component" value="Chromosome"/>
</dbReference>
<name>B2IG17_BEII9</name>
<reference evidence="2" key="1">
    <citation type="submission" date="2008-03" db="EMBL/GenBank/DDBJ databases">
        <title>Complete sequence of chromosome of Beijerinckia indica subsp. indica ATCC 9039.</title>
        <authorList>
            <consortium name="US DOE Joint Genome Institute"/>
            <person name="Copeland A."/>
            <person name="Lucas S."/>
            <person name="Lapidus A."/>
            <person name="Glavina del Rio T."/>
            <person name="Dalin E."/>
            <person name="Tice H."/>
            <person name="Bruce D."/>
            <person name="Goodwin L."/>
            <person name="Pitluck S."/>
            <person name="LaButti K."/>
            <person name="Schmutz J."/>
            <person name="Larimer F."/>
            <person name="Land M."/>
            <person name="Hauser L."/>
            <person name="Kyrpides N."/>
            <person name="Mikhailova N."/>
            <person name="Dunfield P.F."/>
            <person name="Dedysh S.N."/>
            <person name="Liesack W."/>
            <person name="Saw J.H."/>
            <person name="Alam M."/>
            <person name="Chen Y."/>
            <person name="Murrell J.C."/>
            <person name="Richardson P."/>
        </authorList>
    </citation>
    <scope>NUCLEOTIDE SEQUENCE [LARGE SCALE GENOMIC DNA]</scope>
    <source>
        <strain evidence="2">ATCC 9039 / DSM 1715 / NCIMB 8712</strain>
    </source>
</reference>
<evidence type="ECO:0000313" key="2">
    <source>
        <dbReference type="Proteomes" id="UP000001695"/>
    </source>
</evidence>
<keyword evidence="2" id="KW-1185">Reference proteome</keyword>
<evidence type="ECO:0000313" key="1">
    <source>
        <dbReference type="EMBL" id="ACB95754.1"/>
    </source>
</evidence>
<dbReference type="HOGENOM" id="CLU_2987404_0_0_5"/>
<dbReference type="RefSeq" id="WP_012385110.1">
    <property type="nucleotide sequence ID" value="NC_010581.1"/>
</dbReference>
<dbReference type="KEGG" id="bid:Bind_2134"/>